<dbReference type="Pfam" id="PF13632">
    <property type="entry name" value="Glyco_trans_2_3"/>
    <property type="match status" value="1"/>
</dbReference>
<keyword evidence="1" id="KW-1133">Transmembrane helix</keyword>
<proteinExistence type="predicted"/>
<evidence type="ECO:0000313" key="3">
    <source>
        <dbReference type="EMBL" id="PKM88921.1"/>
    </source>
</evidence>
<feature type="transmembrane region" description="Helical" evidence="1">
    <location>
        <begin position="481"/>
        <end position="501"/>
    </location>
</feature>
<dbReference type="Gene3D" id="3.90.550.10">
    <property type="entry name" value="Spore Coat Polysaccharide Biosynthesis Protein SpsA, Chain A"/>
    <property type="match status" value="1"/>
</dbReference>
<feature type="transmembrane region" description="Helical" evidence="1">
    <location>
        <begin position="449"/>
        <end position="469"/>
    </location>
</feature>
<sequence length="526" mass="60954">MDYLKVGKATDLEGSDRRLYRIFEMLPGFLSYSTLIVLLVLSFFKPVWVAFFLIAFNVYWLLLVIYLAVHLVAAYRKLKYNSQVNWKERVEAIAAGDFSANDIASDSLTKKGKTWKDYWHLIVLPNYNESEEIIASAIQSLLSDGFPTNQMIVVVAMEERAGEEAHERARNIEARFKDKFGHLIITFHPDGIEGELKGKGANQAWAIKQVQRDLLDAEKFNYDDVLVSVFDIDTMVKPGYFYALMYKFLTVTAPYRASYQPIPVYHNNLWEAPFFSRVAASSNTFWQMMMQIREEQLVTYSSHSMTLRALAEIGFWSTNMVSEDSRIFWNCLLHYEGDYRVEPMYFPVSMDITYDRNLRQTAKSLYKQQRRWAWGSENVPYLLFNTIKRWKTVDRGKLMSHIFTQVYGFHSWATNALIIAVIGWMPMLIGGQRFNSTVLSGNLPAITQSLMNIAMIGLVLSAIVSTLLLPKRPVQYTVWKNIRMVLEWIFVPVTIIFFGSIPCLDAQWRLFRGKYMGFWVTPKSRG</sequence>
<evidence type="ECO:0000259" key="2">
    <source>
        <dbReference type="Pfam" id="PF13632"/>
    </source>
</evidence>
<dbReference type="EMBL" id="PHAH01000008">
    <property type="protein sequence ID" value="PKM88921.1"/>
    <property type="molecule type" value="Genomic_DNA"/>
</dbReference>
<comment type="caution">
    <text evidence="3">The sequence shown here is derived from an EMBL/GenBank/DDBJ whole genome shotgun (WGS) entry which is preliminary data.</text>
</comment>
<organism evidence="3 4">
    <name type="scientific">Candidatus Falkowbacteria bacterium HGW-Falkowbacteria-2</name>
    <dbReference type="NCBI Taxonomy" id="2013769"/>
    <lineage>
        <taxon>Bacteria</taxon>
        <taxon>Candidatus Falkowiibacteriota</taxon>
    </lineage>
</organism>
<name>A0A2N2E2K9_9BACT</name>
<keyword evidence="1" id="KW-0472">Membrane</keyword>
<reference evidence="3 4" key="1">
    <citation type="journal article" date="2017" name="ISME J.">
        <title>Potential for microbial H2 and metal transformations associated with novel bacteria and archaea in deep terrestrial subsurface sediments.</title>
        <authorList>
            <person name="Hernsdorf A.W."/>
            <person name="Amano Y."/>
            <person name="Miyakawa K."/>
            <person name="Ise K."/>
            <person name="Suzuki Y."/>
            <person name="Anantharaman K."/>
            <person name="Probst A."/>
            <person name="Burstein D."/>
            <person name="Thomas B.C."/>
            <person name="Banfield J.F."/>
        </authorList>
    </citation>
    <scope>NUCLEOTIDE SEQUENCE [LARGE SCALE GENOMIC DNA]</scope>
    <source>
        <strain evidence="3">HGW-Falkowbacteria-2</strain>
    </source>
</reference>
<dbReference type="InterPro" id="IPR001173">
    <property type="entry name" value="Glyco_trans_2-like"/>
</dbReference>
<dbReference type="AlphaFoldDB" id="A0A2N2E2K9"/>
<feature type="domain" description="Glycosyltransferase 2-like" evidence="2">
    <location>
        <begin position="227"/>
        <end position="422"/>
    </location>
</feature>
<accession>A0A2N2E2K9</accession>
<dbReference type="PANTHER" id="PTHR36851">
    <property type="entry name" value="UNNAMED PRODUCT"/>
    <property type="match status" value="1"/>
</dbReference>
<evidence type="ECO:0000313" key="4">
    <source>
        <dbReference type="Proteomes" id="UP000233325"/>
    </source>
</evidence>
<protein>
    <recommendedName>
        <fullName evidence="2">Glycosyltransferase 2-like domain-containing protein</fullName>
    </recommendedName>
</protein>
<dbReference type="Proteomes" id="UP000233325">
    <property type="component" value="Unassembled WGS sequence"/>
</dbReference>
<dbReference type="SUPFAM" id="SSF53448">
    <property type="entry name" value="Nucleotide-diphospho-sugar transferases"/>
    <property type="match status" value="1"/>
</dbReference>
<feature type="transmembrane region" description="Helical" evidence="1">
    <location>
        <begin position="25"/>
        <end position="44"/>
    </location>
</feature>
<keyword evidence="1" id="KW-0812">Transmembrane</keyword>
<feature type="transmembrane region" description="Helical" evidence="1">
    <location>
        <begin position="407"/>
        <end position="429"/>
    </location>
</feature>
<feature type="transmembrane region" description="Helical" evidence="1">
    <location>
        <begin position="50"/>
        <end position="73"/>
    </location>
</feature>
<gene>
    <name evidence="3" type="ORF">CVU83_00940</name>
</gene>
<dbReference type="PANTHER" id="PTHR36851:SF1">
    <property type="entry name" value="GLYCO_TRANS_2-LIKE DOMAIN-CONTAINING PROTEIN"/>
    <property type="match status" value="1"/>
</dbReference>
<evidence type="ECO:0000256" key="1">
    <source>
        <dbReference type="SAM" id="Phobius"/>
    </source>
</evidence>
<dbReference type="InterPro" id="IPR029044">
    <property type="entry name" value="Nucleotide-diphossugar_trans"/>
</dbReference>